<reference evidence="7 8" key="1">
    <citation type="journal article" date="2009" name="Nucleic Acids Res.">
        <title>Analysis of complete genome sequence of Neorickettsia risticii: causative agent of Potomac horse fever.</title>
        <authorList>
            <person name="Lin M."/>
            <person name="Zhang C."/>
            <person name="Gibson K."/>
            <person name="Rikihisa Y."/>
        </authorList>
    </citation>
    <scope>NUCLEOTIDE SEQUENCE [LARGE SCALE GENOMIC DNA]</scope>
    <source>
        <strain evidence="7 8">Illinois</strain>
    </source>
</reference>
<dbReference type="CDD" id="cd02440">
    <property type="entry name" value="AdoMet_MTases"/>
    <property type="match status" value="1"/>
</dbReference>
<dbReference type="GO" id="GO:0071424">
    <property type="term" value="F:rRNA (cytosine-N4-)-methyltransferase activity"/>
    <property type="evidence" value="ECO:0007669"/>
    <property type="project" value="UniProtKB-UniRule"/>
</dbReference>
<evidence type="ECO:0000256" key="4">
    <source>
        <dbReference type="ARBA" id="ARBA00022679"/>
    </source>
</evidence>
<evidence type="ECO:0000313" key="7">
    <source>
        <dbReference type="EMBL" id="ACT69856.1"/>
    </source>
</evidence>
<dbReference type="NCBIfam" id="TIGR00006">
    <property type="entry name" value="16S rRNA (cytosine(1402)-N(4))-methyltransferase RsmH"/>
    <property type="match status" value="1"/>
</dbReference>
<keyword evidence="4 6" id="KW-0808">Transferase</keyword>
<sequence length="296" mass="33248">MSVTDGSKDEILHKPVLLSEALKFLAPKNGAVYVDATFGAGGYTRAILSSVDCFVYAIDRDETVKRFFQLIESDFPKRTTFINANFVDIEALLGEVKVDGIVFDLGVSTMQLKVADRGFSFLHEGPLDMRMDRNTILTAETIVNSYTEVKIASIIYQFGEERMSRKIAHAIVDARRKKRITTTSSLAEIVRSCFPKRYYKIDPATKTFQALRIFVNDELGALECGLRTALTMLKVGGRAVVVSFHSLEDRIVKHLFRSVHGNGFNLLTKKIVVPSRDEVRENPSSRSARMRVIEKV</sequence>
<dbReference type="InterPro" id="IPR002903">
    <property type="entry name" value="RsmH"/>
</dbReference>
<evidence type="ECO:0000256" key="5">
    <source>
        <dbReference type="ARBA" id="ARBA00022691"/>
    </source>
</evidence>
<dbReference type="eggNOG" id="COG0275">
    <property type="taxonomic scope" value="Bacteria"/>
</dbReference>
<dbReference type="PANTHER" id="PTHR11265">
    <property type="entry name" value="S-ADENOSYL-METHYLTRANSFERASE MRAW"/>
    <property type="match status" value="1"/>
</dbReference>
<dbReference type="Pfam" id="PF01795">
    <property type="entry name" value="Methyltransf_5"/>
    <property type="match status" value="1"/>
</dbReference>
<organism evidence="7 8">
    <name type="scientific">Neorickettsia risticii (strain Illinois)</name>
    <dbReference type="NCBI Taxonomy" id="434131"/>
    <lineage>
        <taxon>Bacteria</taxon>
        <taxon>Pseudomonadati</taxon>
        <taxon>Pseudomonadota</taxon>
        <taxon>Alphaproteobacteria</taxon>
        <taxon>Rickettsiales</taxon>
        <taxon>Anaplasmataceae</taxon>
        <taxon>Neorickettsia</taxon>
    </lineage>
</organism>
<feature type="binding site" evidence="6">
    <location>
        <position position="111"/>
    </location>
    <ligand>
        <name>S-adenosyl-L-methionine</name>
        <dbReference type="ChEBI" id="CHEBI:59789"/>
    </ligand>
</feature>
<feature type="binding site" evidence="6">
    <location>
        <position position="86"/>
    </location>
    <ligand>
        <name>S-adenosyl-L-methionine</name>
        <dbReference type="ChEBI" id="CHEBI:59789"/>
    </ligand>
</feature>
<name>C6V633_NEORI</name>
<dbReference type="EMBL" id="CP001431">
    <property type="protein sequence ID" value="ACT69856.1"/>
    <property type="molecule type" value="Genomic_DNA"/>
</dbReference>
<dbReference type="FunFam" id="1.10.150.170:FF:000003">
    <property type="entry name" value="Ribosomal RNA small subunit methyltransferase H"/>
    <property type="match status" value="1"/>
</dbReference>
<feature type="binding site" evidence="6">
    <location>
        <position position="104"/>
    </location>
    <ligand>
        <name>S-adenosyl-L-methionine</name>
        <dbReference type="ChEBI" id="CHEBI:59789"/>
    </ligand>
</feature>
<dbReference type="InterPro" id="IPR023397">
    <property type="entry name" value="SAM-dep_MeTrfase_MraW_recog"/>
</dbReference>
<dbReference type="Gene3D" id="3.40.50.150">
    <property type="entry name" value="Vaccinia Virus protein VP39"/>
    <property type="match status" value="1"/>
</dbReference>
<dbReference type="HAMAP" id="MF_01007">
    <property type="entry name" value="16SrRNA_methyltr_H"/>
    <property type="match status" value="1"/>
</dbReference>
<comment type="subcellular location">
    <subcellularLocation>
        <location evidence="6">Cytoplasm</location>
    </subcellularLocation>
</comment>
<dbReference type="SUPFAM" id="SSF53335">
    <property type="entry name" value="S-adenosyl-L-methionine-dependent methyltransferases"/>
    <property type="match status" value="1"/>
</dbReference>
<keyword evidence="3 6" id="KW-0489">Methyltransferase</keyword>
<accession>C6V633</accession>
<keyword evidence="2 6" id="KW-0698">rRNA processing</keyword>
<comment type="similarity">
    <text evidence="1 6">Belongs to the methyltransferase superfamily. RsmH family.</text>
</comment>
<keyword evidence="5 6" id="KW-0949">S-adenosyl-L-methionine</keyword>
<proteinExistence type="inferred from homology"/>
<evidence type="ECO:0000313" key="8">
    <source>
        <dbReference type="Proteomes" id="UP000001627"/>
    </source>
</evidence>
<keyword evidence="6" id="KW-0963">Cytoplasm</keyword>
<dbReference type="GO" id="GO:0005737">
    <property type="term" value="C:cytoplasm"/>
    <property type="evidence" value="ECO:0007669"/>
    <property type="project" value="UniProtKB-SubCell"/>
</dbReference>
<evidence type="ECO:0000256" key="6">
    <source>
        <dbReference type="HAMAP-Rule" id="MF_01007"/>
    </source>
</evidence>
<dbReference type="EC" id="2.1.1.199" evidence="6"/>
<dbReference type="KEGG" id="nri:NRI_0885"/>
<dbReference type="SUPFAM" id="SSF81799">
    <property type="entry name" value="Putative methyltransferase TM0872, insert domain"/>
    <property type="match status" value="1"/>
</dbReference>
<comment type="catalytic activity">
    <reaction evidence="6">
        <text>cytidine(1402) in 16S rRNA + S-adenosyl-L-methionine = N(4)-methylcytidine(1402) in 16S rRNA + S-adenosyl-L-homocysteine + H(+)</text>
        <dbReference type="Rhea" id="RHEA:42928"/>
        <dbReference type="Rhea" id="RHEA-COMP:10286"/>
        <dbReference type="Rhea" id="RHEA-COMP:10287"/>
        <dbReference type="ChEBI" id="CHEBI:15378"/>
        <dbReference type="ChEBI" id="CHEBI:57856"/>
        <dbReference type="ChEBI" id="CHEBI:59789"/>
        <dbReference type="ChEBI" id="CHEBI:74506"/>
        <dbReference type="ChEBI" id="CHEBI:82748"/>
        <dbReference type="EC" id="2.1.1.199"/>
    </reaction>
</comment>
<feature type="binding site" evidence="6">
    <location>
        <begin position="41"/>
        <end position="43"/>
    </location>
    <ligand>
        <name>S-adenosyl-L-methionine</name>
        <dbReference type="ChEBI" id="CHEBI:59789"/>
    </ligand>
</feature>
<dbReference type="STRING" id="434131.NRI_0885"/>
<evidence type="ECO:0000256" key="3">
    <source>
        <dbReference type="ARBA" id="ARBA00022603"/>
    </source>
</evidence>
<evidence type="ECO:0000256" key="1">
    <source>
        <dbReference type="ARBA" id="ARBA00010396"/>
    </source>
</evidence>
<dbReference type="HOGENOM" id="CLU_038422_1_1_5"/>
<dbReference type="PANTHER" id="PTHR11265:SF0">
    <property type="entry name" value="12S RRNA N4-METHYLCYTIDINE METHYLTRANSFERASE"/>
    <property type="match status" value="1"/>
</dbReference>
<dbReference type="Gene3D" id="1.10.150.170">
    <property type="entry name" value="Putative methyltransferase TM0872, insert domain"/>
    <property type="match status" value="1"/>
</dbReference>
<dbReference type="PIRSF" id="PIRSF004486">
    <property type="entry name" value="MraW"/>
    <property type="match status" value="1"/>
</dbReference>
<evidence type="ECO:0000256" key="2">
    <source>
        <dbReference type="ARBA" id="ARBA00022552"/>
    </source>
</evidence>
<dbReference type="Proteomes" id="UP000001627">
    <property type="component" value="Chromosome"/>
</dbReference>
<protein>
    <recommendedName>
        <fullName evidence="6">Ribosomal RNA small subunit methyltransferase H</fullName>
        <ecNumber evidence="6">2.1.1.199</ecNumber>
    </recommendedName>
    <alternativeName>
        <fullName evidence="6">16S rRNA m(4)C1402 methyltransferase</fullName>
    </alternativeName>
    <alternativeName>
        <fullName evidence="6">rRNA (cytosine-N(4)-)-methyltransferase RsmH</fullName>
    </alternativeName>
</protein>
<feature type="binding site" evidence="6">
    <location>
        <position position="59"/>
    </location>
    <ligand>
        <name>S-adenosyl-L-methionine</name>
        <dbReference type="ChEBI" id="CHEBI:59789"/>
    </ligand>
</feature>
<dbReference type="AlphaFoldDB" id="C6V633"/>
<dbReference type="RefSeq" id="WP_015816735.1">
    <property type="nucleotide sequence ID" value="NC_013009.1"/>
</dbReference>
<keyword evidence="8" id="KW-1185">Reference proteome</keyword>
<gene>
    <name evidence="7" type="primary">mraW</name>
    <name evidence="6" type="synonym">rsmH</name>
    <name evidence="7" type="ordered locus">NRI_0885</name>
</gene>
<dbReference type="GO" id="GO:0070475">
    <property type="term" value="P:rRNA base methylation"/>
    <property type="evidence" value="ECO:0007669"/>
    <property type="project" value="UniProtKB-UniRule"/>
</dbReference>
<comment type="function">
    <text evidence="6">Specifically methylates the N4 position of cytidine in position 1402 (C1402) of 16S rRNA.</text>
</comment>
<dbReference type="OrthoDB" id="9806637at2"/>
<dbReference type="InterPro" id="IPR029063">
    <property type="entry name" value="SAM-dependent_MTases_sf"/>
</dbReference>